<dbReference type="VEuPathDB" id="FungiDB:M747DRAFT_359798"/>
<keyword evidence="10" id="KW-0539">Nucleus</keyword>
<accession>A0A117E0T8</accession>
<keyword evidence="9" id="KW-0804">Transcription</keyword>
<feature type="transmembrane region" description="Helical" evidence="12">
    <location>
        <begin position="1225"/>
        <end position="1242"/>
    </location>
</feature>
<feature type="transmembrane region" description="Helical" evidence="12">
    <location>
        <begin position="1117"/>
        <end position="1137"/>
    </location>
</feature>
<feature type="transmembrane region" description="Helical" evidence="12">
    <location>
        <begin position="1276"/>
        <end position="1297"/>
    </location>
</feature>
<evidence type="ECO:0000256" key="12">
    <source>
        <dbReference type="SAM" id="Phobius"/>
    </source>
</evidence>
<dbReference type="InterPro" id="IPR036259">
    <property type="entry name" value="MFS_trans_sf"/>
</dbReference>
<evidence type="ECO:0000256" key="1">
    <source>
        <dbReference type="ARBA" id="ARBA00004141"/>
    </source>
</evidence>
<dbReference type="VEuPathDB" id="FungiDB:M747DRAFT_243497"/>
<dbReference type="GO" id="GO:0019441">
    <property type="term" value="P:L-tryptophan catabolic process to kynurenine"/>
    <property type="evidence" value="ECO:0007669"/>
    <property type="project" value="InterPro"/>
</dbReference>
<feature type="transmembrane region" description="Helical" evidence="12">
    <location>
        <begin position="1340"/>
        <end position="1362"/>
    </location>
</feature>
<reference evidence="15" key="1">
    <citation type="journal article" date="2016" name="Genome Announc.">
        <title>Draft genome sequence of Aspergillus niger strain An76.</title>
        <authorList>
            <person name="Gong W."/>
            <person name="Cheng Z."/>
            <person name="Zhang H."/>
            <person name="Liu L."/>
            <person name="Gao P."/>
            <person name="Wang L."/>
        </authorList>
    </citation>
    <scope>NUCLEOTIDE SEQUENCE [LARGE SCALE GENOMIC DNA]</scope>
    <source>
        <strain evidence="15">An76</strain>
    </source>
</reference>
<feature type="compositionally biased region" description="Basic and acidic residues" evidence="11">
    <location>
        <begin position="825"/>
        <end position="834"/>
    </location>
</feature>
<dbReference type="VEuPathDB" id="FungiDB:An12g05190"/>
<dbReference type="VEuPathDB" id="FungiDB:ASPNIDRAFT2_1159952"/>
<feature type="compositionally biased region" description="Basic and acidic residues" evidence="11">
    <location>
        <begin position="343"/>
        <end position="355"/>
    </location>
</feature>
<dbReference type="InterPro" id="IPR037175">
    <property type="entry name" value="KFase_sf"/>
</dbReference>
<feature type="transmembrane region" description="Helical" evidence="12">
    <location>
        <begin position="1048"/>
        <end position="1072"/>
    </location>
</feature>
<dbReference type="GO" id="GO:0008270">
    <property type="term" value="F:zinc ion binding"/>
    <property type="evidence" value="ECO:0007669"/>
    <property type="project" value="InterPro"/>
</dbReference>
<dbReference type="Gene3D" id="1.20.1250.20">
    <property type="entry name" value="MFS general substrate transporter like domains"/>
    <property type="match status" value="2"/>
</dbReference>
<proteinExistence type="inferred from homology"/>
<dbReference type="VEuPathDB" id="FungiDB:An08g05070"/>
<dbReference type="PANTHER" id="PTHR43791">
    <property type="entry name" value="PERMEASE-RELATED"/>
    <property type="match status" value="1"/>
</dbReference>
<evidence type="ECO:0000256" key="7">
    <source>
        <dbReference type="ARBA" id="ARBA00023015"/>
    </source>
</evidence>
<protein>
    <submittedName>
        <fullName evidence="14">CHA4 activatory protein</fullName>
    </submittedName>
</protein>
<feature type="domain" description="Xylanolytic transcriptional activator regulatory" evidence="13">
    <location>
        <begin position="480"/>
        <end position="578"/>
    </location>
</feature>
<feature type="compositionally biased region" description="Low complexity" evidence="11">
    <location>
        <begin position="836"/>
        <end position="851"/>
    </location>
</feature>
<dbReference type="FunFam" id="1.20.1250.20:FF:000018">
    <property type="entry name" value="MFS transporter permease"/>
    <property type="match status" value="1"/>
</dbReference>
<comment type="similarity">
    <text evidence="3">Belongs to the major facilitator superfamily.</text>
</comment>
<dbReference type="SUPFAM" id="SSF103473">
    <property type="entry name" value="MFS general substrate transporter"/>
    <property type="match status" value="1"/>
</dbReference>
<dbReference type="GO" id="GO:0016020">
    <property type="term" value="C:membrane"/>
    <property type="evidence" value="ECO:0007669"/>
    <property type="project" value="UniProtKB-SubCell"/>
</dbReference>
<dbReference type="PANTHER" id="PTHR43791:SF36">
    <property type="entry name" value="TRANSPORTER, PUTATIVE (AFU_ORTHOLOGUE AFUA_6G08340)-RELATED"/>
    <property type="match status" value="1"/>
</dbReference>
<gene>
    <name evidence="14" type="ORF">ABL_05644</name>
</gene>
<dbReference type="CDD" id="cd12148">
    <property type="entry name" value="fungal_TF_MHR"/>
    <property type="match status" value="1"/>
</dbReference>
<keyword evidence="6 12" id="KW-1133">Transmembrane helix</keyword>
<feature type="transmembrane region" description="Helical" evidence="12">
    <location>
        <begin position="993"/>
        <end position="1015"/>
    </location>
</feature>
<dbReference type="Pfam" id="PF04082">
    <property type="entry name" value="Fungal_trans"/>
    <property type="match status" value="1"/>
</dbReference>
<sequence length="1399" mass="155766">MTRGLASEMRLPGFDELPLRLGDPKGSAWGLWGPDDELGTLNLITNEVTQLALLEAKLGRVVNLNLPLNVPLKPMNPRRKPCAHNLIAKGLANDDELDFNTQSSSHWDGLRHYPYTETKQFYNGVLQGEIATTKKLGIQNMAQKPIVTRGVLLDWYEYALKKGFELRPFTNQPIRLNELLDIAREQQVIFRPGDVLMIRTGWTDAYSKLTDVEKRHLGGRDDRASCGVEATEAAIRWHWDNGFAAVASDTVAYEAWPSPKPWGVSALHMAGELHTKEARIRELEDRVRELTAMETGAHDSRPASSSSQPQPQPDMPSLNTPTQATTTGPVALSALSMPVPPEAHTEPADQERYEGDNVIITNTDGKQYFGATSRFRGLSEHKEVLDGQTEKKETEVRATELYHQRWLSSNARFQPSWERTAYENIPRYTDVDPTICINLLEVSEEQTQLPLSAWSDETSDMFRASLLQGFFRDMALGGPYFSTFLLNVILAHACRHLPEDDLRFASFERGELFLREALHLLVREMRQSKPRIPTIQGLLILGGRQCAVGNSSEGWLYTGMAIRMLTDLGLHIKRSDAELTKIMEPDDLEIINETYNVIYNGPVGNVEMNVISDLENKLMAFRQELPAALQIEDPASLQSCVPPHILCLNILCHTVLILLYRPFFVWLWHPNLQNNSLALRAQVVCTEQAMCVNELFRAYGRLFNFEFQSYLISYCVYTAATIDVRLAQHNNKGLANMAIDRLAVTLHMLETEVKQTPGMRRSIEIIHSHIGQRWSLKGQMQQPQASPSTNGQEQLPIGLLEKGGPVGVGEGGEGGGRGQPFSKSQFDKSTHDHAFSPGSSFVSSGTSLHGSAADRMVPESLSSLNISYVQQQQGPILDPDLDLESLWVDWQMDDAGGGFVPELANSPFLVMDKNIQQDGLVDCVENVDVDKTGDPNLLPEQAWTKEEERQALRKLDWVLIPLLGSLYLCSYMDRGNIGNAYTAGMGKAWGITSSQYSMVVTVYYIAYICFHWLILAWKVVPLPLWAACMAFGWGTLDMIQAATTSYAGLLVCRILVGIFEAGFVPAIALYMSFFYHRHEMGLRYGLFMACSPLANALASAIAYGVVTSHEDIEHWQLLFIIEGIPTLILAVVAYFYLPNGPFESPFLTEQQNLIIGQRAILGRGRDQEKKVNFKQAFAAFKDYKNYFQAGIIFCLNTAFGSLPAYLPTILSHMGYTKTQAEGFSAIPYFASLVCCIGASFLSDHVRQRAIFISFFAALGGAGYIILALVATNAVRFFATFLICAGVFPAVSLTFTWVTDNQGSSSKRGVGLAIFGMIGQCGPLLGARLFPSQDSPMFSKGMWICAGVLFGACTLALILRLLLSRENTRRDRQHGSCDPNYTPPDIAEKGDEHPMFRFVL</sequence>
<feature type="transmembrane region" description="Helical" evidence="12">
    <location>
        <begin position="1022"/>
        <end position="1042"/>
    </location>
</feature>
<evidence type="ECO:0000256" key="6">
    <source>
        <dbReference type="ARBA" id="ARBA00022989"/>
    </source>
</evidence>
<comment type="caution">
    <text evidence="14">The sequence shown here is derived from an EMBL/GenBank/DDBJ whole genome shotgun (WGS) entry which is preliminary data.</text>
</comment>
<feature type="compositionally biased region" description="Polar residues" evidence="11">
    <location>
        <begin position="318"/>
        <end position="328"/>
    </location>
</feature>
<dbReference type="VEuPathDB" id="FungiDB:ATCC64974_88300"/>
<evidence type="ECO:0000256" key="10">
    <source>
        <dbReference type="ARBA" id="ARBA00023242"/>
    </source>
</evidence>
<evidence type="ECO:0000256" key="9">
    <source>
        <dbReference type="ARBA" id="ARBA00023163"/>
    </source>
</evidence>
<keyword evidence="4" id="KW-0813">Transport</keyword>
<evidence type="ECO:0000256" key="5">
    <source>
        <dbReference type="ARBA" id="ARBA00022692"/>
    </source>
</evidence>
<dbReference type="Proteomes" id="UP000068243">
    <property type="component" value="Unassembled WGS sequence"/>
</dbReference>
<keyword evidence="8 12" id="KW-0472">Membrane</keyword>
<feature type="compositionally biased region" description="Gly residues" evidence="11">
    <location>
        <begin position="804"/>
        <end position="818"/>
    </location>
</feature>
<evidence type="ECO:0000313" key="14">
    <source>
        <dbReference type="EMBL" id="GAQ42983.1"/>
    </source>
</evidence>
<feature type="transmembrane region" description="Helical" evidence="12">
    <location>
        <begin position="1249"/>
        <end position="1270"/>
    </location>
</feature>
<keyword evidence="5 12" id="KW-0812">Transmembrane</keyword>
<evidence type="ECO:0000256" key="4">
    <source>
        <dbReference type="ARBA" id="ARBA00022448"/>
    </source>
</evidence>
<evidence type="ECO:0000256" key="2">
    <source>
        <dbReference type="ARBA" id="ARBA00007865"/>
    </source>
</evidence>
<keyword evidence="7" id="KW-0805">Transcription regulation</keyword>
<feature type="transmembrane region" description="Helical" evidence="12">
    <location>
        <begin position="1084"/>
        <end position="1105"/>
    </location>
</feature>
<dbReference type="GO" id="GO:0006351">
    <property type="term" value="P:DNA-templated transcription"/>
    <property type="evidence" value="ECO:0007669"/>
    <property type="project" value="InterPro"/>
</dbReference>
<comment type="subcellular location">
    <subcellularLocation>
        <location evidence="1">Membrane</location>
        <topology evidence="1">Multi-pass membrane protein</topology>
    </subcellularLocation>
</comment>
<dbReference type="Gene3D" id="3.50.30.50">
    <property type="entry name" value="Putative cyclase"/>
    <property type="match status" value="1"/>
</dbReference>
<dbReference type="VEuPathDB" id="FungiDB:ASPNIDRAFT2_1169688"/>
<comment type="similarity">
    <text evidence="2">Belongs to the Cyclase 1 superfamily.</text>
</comment>
<dbReference type="InterPro" id="IPR011701">
    <property type="entry name" value="MFS"/>
</dbReference>
<evidence type="ECO:0000259" key="13">
    <source>
        <dbReference type="Pfam" id="PF04082"/>
    </source>
</evidence>
<feature type="transmembrane region" description="Helical" evidence="12">
    <location>
        <begin position="1309"/>
        <end position="1328"/>
    </location>
</feature>
<dbReference type="SUPFAM" id="SSF102198">
    <property type="entry name" value="Putative cyclase"/>
    <property type="match status" value="1"/>
</dbReference>
<dbReference type="EMBL" id="BCMY01000008">
    <property type="protein sequence ID" value="GAQ42983.1"/>
    <property type="molecule type" value="Genomic_DNA"/>
</dbReference>
<evidence type="ECO:0000313" key="15">
    <source>
        <dbReference type="Proteomes" id="UP000068243"/>
    </source>
</evidence>
<dbReference type="Pfam" id="PF04199">
    <property type="entry name" value="Cyclase"/>
    <property type="match status" value="1"/>
</dbReference>
<organism evidence="14 15">
    <name type="scientific">Aspergillus niger</name>
    <dbReference type="NCBI Taxonomy" id="5061"/>
    <lineage>
        <taxon>Eukaryota</taxon>
        <taxon>Fungi</taxon>
        <taxon>Dikarya</taxon>
        <taxon>Ascomycota</taxon>
        <taxon>Pezizomycotina</taxon>
        <taxon>Eurotiomycetes</taxon>
        <taxon>Eurotiomycetidae</taxon>
        <taxon>Eurotiales</taxon>
        <taxon>Aspergillaceae</taxon>
        <taxon>Aspergillus</taxon>
        <taxon>Aspergillus subgen. Circumdati</taxon>
    </lineage>
</organism>
<dbReference type="InterPro" id="IPR007325">
    <property type="entry name" value="KFase/CYL"/>
</dbReference>
<feature type="region of interest" description="Disordered" evidence="11">
    <location>
        <begin position="1370"/>
        <end position="1389"/>
    </location>
</feature>
<feature type="transmembrane region" description="Helical" evidence="12">
    <location>
        <begin position="1186"/>
        <end position="1205"/>
    </location>
</feature>
<name>A0A117E0T8_ASPNG</name>
<dbReference type="InterPro" id="IPR007219">
    <property type="entry name" value="XnlR_reg_dom"/>
</dbReference>
<dbReference type="GO" id="GO:0004061">
    <property type="term" value="F:arylformamidase activity"/>
    <property type="evidence" value="ECO:0007669"/>
    <property type="project" value="InterPro"/>
</dbReference>
<feature type="region of interest" description="Disordered" evidence="11">
    <location>
        <begin position="294"/>
        <end position="355"/>
    </location>
</feature>
<dbReference type="FunFam" id="1.20.1250.20:FF:000013">
    <property type="entry name" value="MFS general substrate transporter"/>
    <property type="match status" value="1"/>
</dbReference>
<dbReference type="GO" id="GO:0022857">
    <property type="term" value="F:transmembrane transporter activity"/>
    <property type="evidence" value="ECO:0007669"/>
    <property type="project" value="InterPro"/>
</dbReference>
<dbReference type="Pfam" id="PF07690">
    <property type="entry name" value="MFS_1"/>
    <property type="match status" value="1"/>
</dbReference>
<dbReference type="VEuPathDB" id="FungiDB:ATCC64974_8910"/>
<evidence type="ECO:0000256" key="11">
    <source>
        <dbReference type="SAM" id="MobiDB-lite"/>
    </source>
</evidence>
<evidence type="ECO:0000256" key="8">
    <source>
        <dbReference type="ARBA" id="ARBA00023136"/>
    </source>
</evidence>
<evidence type="ECO:0000256" key="3">
    <source>
        <dbReference type="ARBA" id="ARBA00008335"/>
    </source>
</evidence>
<dbReference type="OrthoDB" id="2985014at2759"/>
<feature type="region of interest" description="Disordered" evidence="11">
    <location>
        <begin position="802"/>
        <end position="851"/>
    </location>
</feature>
<dbReference type="GO" id="GO:0003677">
    <property type="term" value="F:DNA binding"/>
    <property type="evidence" value="ECO:0007669"/>
    <property type="project" value="InterPro"/>
</dbReference>